<dbReference type="AlphaFoldDB" id="A0A1M5JK62"/>
<dbReference type="InterPro" id="IPR021322">
    <property type="entry name" value="DUF2924"/>
</dbReference>
<dbReference type="Pfam" id="PF11149">
    <property type="entry name" value="DUF2924"/>
    <property type="match status" value="1"/>
</dbReference>
<feature type="region of interest" description="Disordered" evidence="1">
    <location>
        <begin position="152"/>
        <end position="187"/>
    </location>
</feature>
<sequence length="187" mass="20480">MPRGTIEDAALEAEIGRLRDLSLLELRNRWKALFGHPAPKSLRRNFLARAVAYQMQVEVYGGLSVATKRRLREIANAVRNGDANAMLGSSRIKPGTQMIRQWQGTTHTVTALAEGFQWNGRTYKSLSAVANAITGTNWNGFAFFGIKRAPSGNKNASGPRRTNLPATLDVSTEPVSKVKSTRSGRNA</sequence>
<dbReference type="OrthoDB" id="284135at2"/>
<dbReference type="Proteomes" id="UP000190675">
    <property type="component" value="Chromosome I"/>
</dbReference>
<accession>A0A1M5JK62</accession>
<organism evidence="2 3">
    <name type="scientific">Bradyrhizobium erythrophlei</name>
    <dbReference type="NCBI Taxonomy" id="1437360"/>
    <lineage>
        <taxon>Bacteria</taxon>
        <taxon>Pseudomonadati</taxon>
        <taxon>Pseudomonadota</taxon>
        <taxon>Alphaproteobacteria</taxon>
        <taxon>Hyphomicrobiales</taxon>
        <taxon>Nitrobacteraceae</taxon>
        <taxon>Bradyrhizobium</taxon>
    </lineage>
</organism>
<dbReference type="RefSeq" id="WP_079566041.1">
    <property type="nucleotide sequence ID" value="NZ_LT670818.1"/>
</dbReference>
<evidence type="ECO:0000313" key="2">
    <source>
        <dbReference type="EMBL" id="SHG40423.1"/>
    </source>
</evidence>
<gene>
    <name evidence="2" type="ORF">SAMN05444169_2261</name>
</gene>
<evidence type="ECO:0000313" key="3">
    <source>
        <dbReference type="Proteomes" id="UP000190675"/>
    </source>
</evidence>
<evidence type="ECO:0000256" key="1">
    <source>
        <dbReference type="SAM" id="MobiDB-lite"/>
    </source>
</evidence>
<evidence type="ECO:0008006" key="4">
    <source>
        <dbReference type="Google" id="ProtNLM"/>
    </source>
</evidence>
<protein>
    <recommendedName>
        <fullName evidence="4">DUF2924 domain-containing protein</fullName>
    </recommendedName>
</protein>
<reference evidence="2 3" key="1">
    <citation type="submission" date="2016-11" db="EMBL/GenBank/DDBJ databases">
        <authorList>
            <person name="Jaros S."/>
            <person name="Januszkiewicz K."/>
            <person name="Wedrychowicz H."/>
        </authorList>
    </citation>
    <scope>NUCLEOTIDE SEQUENCE [LARGE SCALE GENOMIC DNA]</scope>
    <source>
        <strain evidence="2 3">GAS242</strain>
    </source>
</reference>
<proteinExistence type="predicted"/>
<name>A0A1M5JK62_9BRAD</name>
<dbReference type="EMBL" id="LT670818">
    <property type="protein sequence ID" value="SHG40423.1"/>
    <property type="molecule type" value="Genomic_DNA"/>
</dbReference>